<accession>A0A1H9Z1I9</accession>
<sequence length="50" mass="5462">MKLTFLATALVLFNAAGCKPSTPESPSTYGKVITPDHHVPKEHQDPQEKT</sequence>
<gene>
    <name evidence="2" type="ORF">SAMN05216412_101468</name>
</gene>
<evidence type="ECO:0000313" key="2">
    <source>
        <dbReference type="EMBL" id="SES75345.1"/>
    </source>
</evidence>
<name>A0A1H9Z1I9_9PROT</name>
<feature type="compositionally biased region" description="Basic and acidic residues" evidence="1">
    <location>
        <begin position="34"/>
        <end position="50"/>
    </location>
</feature>
<dbReference type="RefSeq" id="WP_177171017.1">
    <property type="nucleotide sequence ID" value="NZ_FOHI01000001.1"/>
</dbReference>
<dbReference type="EMBL" id="FOHI01000001">
    <property type="protein sequence ID" value="SES75345.1"/>
    <property type="molecule type" value="Genomic_DNA"/>
</dbReference>
<reference evidence="2 3" key="1">
    <citation type="submission" date="2016-10" db="EMBL/GenBank/DDBJ databases">
        <authorList>
            <person name="de Groot N.N."/>
        </authorList>
    </citation>
    <scope>NUCLEOTIDE SEQUENCE [LARGE SCALE GENOMIC DNA]</scope>
    <source>
        <strain evidence="2 3">Nl7</strain>
    </source>
</reference>
<dbReference type="Proteomes" id="UP000183339">
    <property type="component" value="Unassembled WGS sequence"/>
</dbReference>
<dbReference type="AlphaFoldDB" id="A0A1H9Z1I9"/>
<evidence type="ECO:0008006" key="4">
    <source>
        <dbReference type="Google" id="ProtNLM"/>
    </source>
</evidence>
<organism evidence="2 3">
    <name type="scientific">Nitrosospira multiformis</name>
    <dbReference type="NCBI Taxonomy" id="1231"/>
    <lineage>
        <taxon>Bacteria</taxon>
        <taxon>Pseudomonadati</taxon>
        <taxon>Pseudomonadota</taxon>
        <taxon>Betaproteobacteria</taxon>
        <taxon>Nitrosomonadales</taxon>
        <taxon>Nitrosomonadaceae</taxon>
        <taxon>Nitrosospira</taxon>
    </lineage>
</organism>
<feature type="region of interest" description="Disordered" evidence="1">
    <location>
        <begin position="17"/>
        <end position="50"/>
    </location>
</feature>
<evidence type="ECO:0000256" key="1">
    <source>
        <dbReference type="SAM" id="MobiDB-lite"/>
    </source>
</evidence>
<evidence type="ECO:0000313" key="3">
    <source>
        <dbReference type="Proteomes" id="UP000183339"/>
    </source>
</evidence>
<proteinExistence type="predicted"/>
<protein>
    <recommendedName>
        <fullName evidence="4">Lipoprotein</fullName>
    </recommendedName>
</protein>